<protein>
    <submittedName>
        <fullName evidence="1">Uncharacterized protein</fullName>
    </submittedName>
</protein>
<gene>
    <name evidence="1" type="ORF">WN944_006700</name>
</gene>
<keyword evidence="2" id="KW-1185">Reference proteome</keyword>
<sequence length="102" mass="11320">MREQNETQENGQTKMRKIYKKNDIGKWNAALENPRDESQHSAGIPKSTVMPISTIAEKSGLDIGAIQTRKPPGTEMLSRMGIENGSCQEIRVTASEVSIDME</sequence>
<comment type="caution">
    <text evidence="1">The sequence shown here is derived from an EMBL/GenBank/DDBJ whole genome shotgun (WGS) entry which is preliminary data.</text>
</comment>
<dbReference type="Proteomes" id="UP001428341">
    <property type="component" value="Unassembled WGS sequence"/>
</dbReference>
<evidence type="ECO:0000313" key="1">
    <source>
        <dbReference type="EMBL" id="KAK9214701.1"/>
    </source>
</evidence>
<reference evidence="1 2" key="1">
    <citation type="submission" date="2024-05" db="EMBL/GenBank/DDBJ databases">
        <title>Haplotype-resolved chromosome-level genome assembly of Huyou (Citrus changshanensis).</title>
        <authorList>
            <person name="Miao C."/>
            <person name="Chen W."/>
            <person name="Wu Y."/>
            <person name="Wang L."/>
            <person name="Zhao S."/>
            <person name="Grierson D."/>
            <person name="Xu C."/>
            <person name="Chen K."/>
        </authorList>
    </citation>
    <scope>NUCLEOTIDE SEQUENCE [LARGE SCALE GENOMIC DNA]</scope>
    <source>
        <strain evidence="1">01-14</strain>
        <tissue evidence="1">Leaf</tissue>
    </source>
</reference>
<evidence type="ECO:0000313" key="2">
    <source>
        <dbReference type="Proteomes" id="UP001428341"/>
    </source>
</evidence>
<organism evidence="1 2">
    <name type="scientific">Citrus x changshan-huyou</name>
    <dbReference type="NCBI Taxonomy" id="2935761"/>
    <lineage>
        <taxon>Eukaryota</taxon>
        <taxon>Viridiplantae</taxon>
        <taxon>Streptophyta</taxon>
        <taxon>Embryophyta</taxon>
        <taxon>Tracheophyta</taxon>
        <taxon>Spermatophyta</taxon>
        <taxon>Magnoliopsida</taxon>
        <taxon>eudicotyledons</taxon>
        <taxon>Gunneridae</taxon>
        <taxon>Pentapetalae</taxon>
        <taxon>rosids</taxon>
        <taxon>malvids</taxon>
        <taxon>Sapindales</taxon>
        <taxon>Rutaceae</taxon>
        <taxon>Aurantioideae</taxon>
        <taxon>Citrus</taxon>
    </lineage>
</organism>
<accession>A0AAP0MPF9</accession>
<dbReference type="AlphaFoldDB" id="A0AAP0MPF9"/>
<proteinExistence type="predicted"/>
<dbReference type="EMBL" id="JBCGBO010000003">
    <property type="protein sequence ID" value="KAK9214701.1"/>
    <property type="molecule type" value="Genomic_DNA"/>
</dbReference>
<name>A0AAP0MPF9_9ROSI</name>